<name>A0A679IV92_9HYPH</name>
<evidence type="ECO:0000259" key="1">
    <source>
        <dbReference type="Pfam" id="PF06568"/>
    </source>
</evidence>
<organism evidence="2">
    <name type="scientific">Methylobacterium bullatum</name>
    <dbReference type="NCBI Taxonomy" id="570505"/>
    <lineage>
        <taxon>Bacteria</taxon>
        <taxon>Pseudomonadati</taxon>
        <taxon>Pseudomonadota</taxon>
        <taxon>Alphaproteobacteria</taxon>
        <taxon>Hyphomicrobiales</taxon>
        <taxon>Methylobacteriaceae</taxon>
        <taxon>Methylobacterium</taxon>
    </lineage>
</organism>
<reference evidence="2" key="1">
    <citation type="submission" date="2019-12" db="EMBL/GenBank/DDBJ databases">
        <authorList>
            <person name="Cremers G."/>
        </authorList>
    </citation>
    <scope>NUCLEOTIDE SEQUENCE</scope>
    <source>
        <strain evidence="2">Mbul1</strain>
    </source>
</reference>
<evidence type="ECO:0000313" key="2">
    <source>
        <dbReference type="EMBL" id="CAA2102850.1"/>
    </source>
</evidence>
<gene>
    <name evidence="2" type="ORF">MBUL_01895</name>
</gene>
<proteinExistence type="predicted"/>
<sequence length="98" mass="10805">MTTLLKPQSATHAGALSGRLAQLARQLLANAAAGLSRQAMNRRVLRKLSVMSDRELKDIGLIRQDVTDAGTGEADASQFLIGRRDERREARRPRIVKI</sequence>
<feature type="domain" description="YjiS-like" evidence="1">
    <location>
        <begin position="33"/>
        <end position="66"/>
    </location>
</feature>
<dbReference type="Pfam" id="PF06568">
    <property type="entry name" value="YjiS-like"/>
    <property type="match status" value="1"/>
</dbReference>
<accession>A0A679IV92</accession>
<dbReference type="AlphaFoldDB" id="A0A679IV92"/>
<dbReference type="InterPro" id="IPR009506">
    <property type="entry name" value="YjiS-like"/>
</dbReference>
<protein>
    <recommendedName>
        <fullName evidence="1">YjiS-like domain-containing protein</fullName>
    </recommendedName>
</protein>
<dbReference type="EMBL" id="LR743504">
    <property type="protein sequence ID" value="CAA2102850.1"/>
    <property type="molecule type" value="Genomic_DNA"/>
</dbReference>